<dbReference type="InterPro" id="IPR003593">
    <property type="entry name" value="AAA+_ATPase"/>
</dbReference>
<dbReference type="PRINTS" id="PR00364">
    <property type="entry name" value="DISEASERSIST"/>
</dbReference>
<dbReference type="OMA" id="MYHEEAT"/>
<dbReference type="SUPFAM" id="SSF52540">
    <property type="entry name" value="P-loop containing nucleoside triphosphate hydrolases"/>
    <property type="match status" value="1"/>
</dbReference>
<dbReference type="EMBL" id="JABCRI010000021">
    <property type="protein sequence ID" value="KAF8380782.1"/>
    <property type="molecule type" value="Genomic_DNA"/>
</dbReference>
<keyword evidence="2" id="KW-0547">Nucleotide-binding</keyword>
<keyword evidence="1" id="KW-0677">Repeat</keyword>
<dbReference type="PROSITE" id="PS51450">
    <property type="entry name" value="LRR"/>
    <property type="match status" value="1"/>
</dbReference>
<dbReference type="InterPro" id="IPR044974">
    <property type="entry name" value="Disease_R_plants"/>
</dbReference>
<dbReference type="InterPro" id="IPR027417">
    <property type="entry name" value="P-loop_NTPase"/>
</dbReference>
<dbReference type="PANTHER" id="PTHR23155:SF759">
    <property type="entry name" value="AAA+ ATPASE DOMAIN-CONTAINING PROTEIN"/>
    <property type="match status" value="1"/>
</dbReference>
<sequence length="881" mass="101112">MTDAVVQALVEKLLTTLLNESRFALEFQSQFEEMKIRLRLMRAFLADVYGLKKMHETVKENLNWLRELIYEADDILTDCQIQADYRKEGCNLYTLSPRKVFFRYNTRNKLKDINVRIGKMEDCLRSYLAPLPGQSNRRVVRWTSQAFEQSEIVGLTKDTRNIKGWILPTYEVLHRVGIVGMGGLGKTTIAQKIFNDEEVVARFKKRIWVSVSQTFSEAGIMRSMLKQLEEDSHQKLNLEEDESGAHGQLLKKIQRTLSNVNENGCADGQLLKKIRQELSNTTYLIVMDDVWSIDDGWWDRLCAGLPKMIGHSSTIIITTRNENVARSMGVEEARIHRPKILDHYASWLLFCKTAFPASKGVPENPHLEELGNEILKKCGGLPLAIRTIGGLLSSKTHSLGEWKRICDNFHDQLTTGECESSVIPSLHLSYDELPTHLKHCILCFSIYPEDYEINAEQLVHWWVGEGFIHRKSLKTAIEVAFDCLSELISRCLVEVHRSHYDGRVYSCKMHDMVRDLIIKIARDEAFCSFDEGGRQTTATNSRHLGLTSEMDMQPLERNSKLRALLLLPSCPIRFYKNTGLARVKSLRVLDLSQNNLDKICIEDLLHWIISLKRLAYLKLGGVSGLKEVPHSIRKLRNLHIFVLTECDDLQKLPQSITTLQKLTVLDVGYCPSLQCLPRGLGRLSNLQELSGYKLGSPSSMDGCRLSELTQLRVLRMNISEEGEISDDEMTVLSQFRKLKVLSIDYGNCVNKAILKKLVNISPPPHLQELYLVMYHEEATPNWINPTSLSELQYLCIQGGELRQMNSNFWGNNGNVWKLEGLCLMFLPRLQVEWKMVRSVMPFLRYLEISHCYMLDSFPCDVSNHGFWRKIEEEECKDGEMD</sequence>
<evidence type="ECO:0000256" key="1">
    <source>
        <dbReference type="ARBA" id="ARBA00022737"/>
    </source>
</evidence>
<evidence type="ECO:0000313" key="6">
    <source>
        <dbReference type="Proteomes" id="UP000655225"/>
    </source>
</evidence>
<dbReference type="InterPro" id="IPR002182">
    <property type="entry name" value="NB-ARC"/>
</dbReference>
<dbReference type="SMART" id="SM00382">
    <property type="entry name" value="AAA"/>
    <property type="match status" value="1"/>
</dbReference>
<reference evidence="5 6" key="1">
    <citation type="submission" date="2020-04" db="EMBL/GenBank/DDBJ databases">
        <title>Plant Genome Project.</title>
        <authorList>
            <person name="Zhang R.-G."/>
        </authorList>
    </citation>
    <scope>NUCLEOTIDE SEQUENCE [LARGE SCALE GENOMIC DNA]</scope>
    <source>
        <strain evidence="5">YNK0</strain>
        <tissue evidence="5">Leaf</tissue>
    </source>
</reference>
<comment type="caution">
    <text evidence="5">The sequence shown here is derived from an EMBL/GenBank/DDBJ whole genome shotgun (WGS) entry which is preliminary data.</text>
</comment>
<accession>A0A835D1X2</accession>
<evidence type="ECO:0000256" key="2">
    <source>
        <dbReference type="ARBA" id="ARBA00022741"/>
    </source>
</evidence>
<dbReference type="InterPro" id="IPR041118">
    <property type="entry name" value="Rx_N"/>
</dbReference>
<evidence type="ECO:0000259" key="4">
    <source>
        <dbReference type="SMART" id="SM00382"/>
    </source>
</evidence>
<keyword evidence="6" id="KW-1185">Reference proteome</keyword>
<dbReference type="Gene3D" id="1.10.8.430">
    <property type="entry name" value="Helical domain of apoptotic protease-activating factors"/>
    <property type="match status" value="1"/>
</dbReference>
<dbReference type="Pfam" id="PF23559">
    <property type="entry name" value="WHD_DRP"/>
    <property type="match status" value="1"/>
</dbReference>
<dbReference type="Gene3D" id="3.40.50.300">
    <property type="entry name" value="P-loop containing nucleotide triphosphate hydrolases"/>
    <property type="match status" value="1"/>
</dbReference>
<dbReference type="InterPro" id="IPR032675">
    <property type="entry name" value="LRR_dom_sf"/>
</dbReference>
<dbReference type="Gene3D" id="1.20.5.4130">
    <property type="match status" value="1"/>
</dbReference>
<dbReference type="FunFam" id="1.10.10.10:FF:000322">
    <property type="entry name" value="Probable disease resistance protein At1g63360"/>
    <property type="match status" value="1"/>
</dbReference>
<dbReference type="InterPro" id="IPR036388">
    <property type="entry name" value="WH-like_DNA-bd_sf"/>
</dbReference>
<proteinExistence type="predicted"/>
<name>A0A835D1X2_TETSI</name>
<evidence type="ECO:0000313" key="5">
    <source>
        <dbReference type="EMBL" id="KAF8380782.1"/>
    </source>
</evidence>
<dbReference type="Pfam" id="PF23598">
    <property type="entry name" value="LRR_14"/>
    <property type="match status" value="1"/>
</dbReference>
<dbReference type="InterPro" id="IPR055414">
    <property type="entry name" value="LRR_R13L4/SHOC2-like"/>
</dbReference>
<dbReference type="InterPro" id="IPR058922">
    <property type="entry name" value="WHD_DRP"/>
</dbReference>
<dbReference type="OrthoDB" id="2973320at2759"/>
<keyword evidence="3" id="KW-0611">Plant defense</keyword>
<protein>
    <recommendedName>
        <fullName evidence="4">AAA+ ATPase domain-containing protein</fullName>
    </recommendedName>
</protein>
<dbReference type="GO" id="GO:0043531">
    <property type="term" value="F:ADP binding"/>
    <property type="evidence" value="ECO:0007669"/>
    <property type="project" value="InterPro"/>
</dbReference>
<dbReference type="Pfam" id="PF18052">
    <property type="entry name" value="Rx_N"/>
    <property type="match status" value="1"/>
</dbReference>
<dbReference type="InterPro" id="IPR042197">
    <property type="entry name" value="Apaf_helical"/>
</dbReference>
<organism evidence="5 6">
    <name type="scientific">Tetracentron sinense</name>
    <name type="common">Spur-leaf</name>
    <dbReference type="NCBI Taxonomy" id="13715"/>
    <lineage>
        <taxon>Eukaryota</taxon>
        <taxon>Viridiplantae</taxon>
        <taxon>Streptophyta</taxon>
        <taxon>Embryophyta</taxon>
        <taxon>Tracheophyta</taxon>
        <taxon>Spermatophyta</taxon>
        <taxon>Magnoliopsida</taxon>
        <taxon>Trochodendrales</taxon>
        <taxon>Trochodendraceae</taxon>
        <taxon>Tetracentron</taxon>
    </lineage>
</organism>
<dbReference type="PANTHER" id="PTHR23155">
    <property type="entry name" value="DISEASE RESISTANCE PROTEIN RP"/>
    <property type="match status" value="1"/>
</dbReference>
<dbReference type="SUPFAM" id="SSF52058">
    <property type="entry name" value="L domain-like"/>
    <property type="match status" value="1"/>
</dbReference>
<evidence type="ECO:0000256" key="3">
    <source>
        <dbReference type="ARBA" id="ARBA00022821"/>
    </source>
</evidence>
<gene>
    <name evidence="5" type="ORF">HHK36_028276</name>
</gene>
<dbReference type="GO" id="GO:0098542">
    <property type="term" value="P:defense response to other organism"/>
    <property type="evidence" value="ECO:0007669"/>
    <property type="project" value="TreeGrafter"/>
</dbReference>
<dbReference type="Gene3D" id="3.80.10.10">
    <property type="entry name" value="Ribonuclease Inhibitor"/>
    <property type="match status" value="1"/>
</dbReference>
<dbReference type="Pfam" id="PF00931">
    <property type="entry name" value="NB-ARC"/>
    <property type="match status" value="1"/>
</dbReference>
<dbReference type="Gene3D" id="1.10.10.10">
    <property type="entry name" value="Winged helix-like DNA-binding domain superfamily/Winged helix DNA-binding domain"/>
    <property type="match status" value="1"/>
</dbReference>
<feature type="domain" description="AAA+ ATPase" evidence="4">
    <location>
        <begin position="172"/>
        <end position="341"/>
    </location>
</feature>
<dbReference type="AlphaFoldDB" id="A0A835D1X2"/>
<dbReference type="Proteomes" id="UP000655225">
    <property type="component" value="Unassembled WGS sequence"/>
</dbReference>
<dbReference type="InterPro" id="IPR001611">
    <property type="entry name" value="Leu-rich_rpt"/>
</dbReference>